<keyword evidence="4" id="KW-1185">Reference proteome</keyword>
<evidence type="ECO:0000313" key="4">
    <source>
        <dbReference type="Proteomes" id="UP000051439"/>
    </source>
</evidence>
<feature type="domain" description="Glycosyl transferase family 1" evidence="1">
    <location>
        <begin position="193"/>
        <end position="344"/>
    </location>
</feature>
<dbReference type="CDD" id="cd03817">
    <property type="entry name" value="GT4_UGDG-like"/>
    <property type="match status" value="1"/>
</dbReference>
<comment type="caution">
    <text evidence="3">The sequence shown here is derived from an EMBL/GenBank/DDBJ whole genome shotgun (WGS) entry which is preliminary data.</text>
</comment>
<dbReference type="GO" id="GO:0016758">
    <property type="term" value="F:hexosyltransferase activity"/>
    <property type="evidence" value="ECO:0007669"/>
    <property type="project" value="TreeGrafter"/>
</dbReference>
<dbReference type="RefSeq" id="WP_008856942.1">
    <property type="nucleotide sequence ID" value="NZ_AZEB01000023.1"/>
</dbReference>
<accession>A0A0R1NVY1</accession>
<reference evidence="3 4" key="1">
    <citation type="journal article" date="2015" name="Genome Announc.">
        <title>Expanding the biotechnology potential of lactobacilli through comparative genomics of 213 strains and associated genera.</title>
        <authorList>
            <person name="Sun Z."/>
            <person name="Harris H.M."/>
            <person name="McCann A."/>
            <person name="Guo C."/>
            <person name="Argimon S."/>
            <person name="Zhang W."/>
            <person name="Yang X."/>
            <person name="Jeffery I.B."/>
            <person name="Cooney J.C."/>
            <person name="Kagawa T.F."/>
            <person name="Liu W."/>
            <person name="Song Y."/>
            <person name="Salvetti E."/>
            <person name="Wrobel A."/>
            <person name="Rasinkangas P."/>
            <person name="Parkhill J."/>
            <person name="Rea M.C."/>
            <person name="O'Sullivan O."/>
            <person name="Ritari J."/>
            <person name="Douillard F.P."/>
            <person name="Paul Ross R."/>
            <person name="Yang R."/>
            <person name="Briner A.E."/>
            <person name="Felis G.E."/>
            <person name="de Vos W.M."/>
            <person name="Barrangou R."/>
            <person name="Klaenhammer T.R."/>
            <person name="Caufield P.W."/>
            <person name="Cui Y."/>
            <person name="Zhang H."/>
            <person name="O'Toole P.W."/>
        </authorList>
    </citation>
    <scope>NUCLEOTIDE SEQUENCE [LARGE SCALE GENOMIC DNA]</scope>
    <source>
        <strain evidence="3 4">DSM 19906</strain>
    </source>
</reference>
<dbReference type="InterPro" id="IPR050194">
    <property type="entry name" value="Glycosyltransferase_grp1"/>
</dbReference>
<dbReference type="Proteomes" id="UP000051439">
    <property type="component" value="Unassembled WGS sequence"/>
</dbReference>
<dbReference type="Pfam" id="PF13439">
    <property type="entry name" value="Glyco_transf_4"/>
    <property type="match status" value="1"/>
</dbReference>
<dbReference type="PATRIC" id="fig|1423766.4.peg.1392"/>
<dbReference type="PANTHER" id="PTHR45947:SF3">
    <property type="entry name" value="SULFOQUINOVOSYL TRANSFERASE SQD2"/>
    <property type="match status" value="1"/>
</dbReference>
<sequence>MNIGIFTDTYFPQVSGVATSIRTLKNELERQGNQVYIFTTTDPHVEKDTYERNIFRFSSIPFISFTDRRIAVRGLFQAYEIAKELNLDIVHTQTEFSMGVIGKFVAKNLNIPCVHTYHTMYEDYLHYVANGKLLKPVHVKEGTLAFCYHLSGVIAPSDRVLDKLTDYGVKSQMRIIPTGIDIGMYSQKLTTDVRAQYHISRDTPLMLSISRLAYEKNLSQVIDWVPAILEQVPNAMLMVVGDGPAKEDLMAQVHQLGLDEHVIFPGEISNDHVNAFYQAANVFVSASESESQGLTYIEAMAAGLPVVVSTSDYTDNLLSNETLGKTYHDPEGYIQAVTRYLTSSVDNHNAKAQRILHQKLKAISAETFGNRVVDFYRNVTVEQELQKGPTINIE</sequence>
<evidence type="ECO:0000259" key="1">
    <source>
        <dbReference type="Pfam" id="PF00534"/>
    </source>
</evidence>
<gene>
    <name evidence="3" type="ORF">FC98_GL001348</name>
</gene>
<dbReference type="SUPFAM" id="SSF53756">
    <property type="entry name" value="UDP-Glycosyltransferase/glycogen phosphorylase"/>
    <property type="match status" value="1"/>
</dbReference>
<dbReference type="PANTHER" id="PTHR45947">
    <property type="entry name" value="SULFOQUINOVOSYL TRANSFERASE SQD2"/>
    <property type="match status" value="1"/>
</dbReference>
<protein>
    <submittedName>
        <fullName evidence="3">Glycosyltransferase, group 1 family protein</fullName>
    </submittedName>
</protein>
<evidence type="ECO:0000313" key="3">
    <source>
        <dbReference type="EMBL" id="KRL20568.1"/>
    </source>
</evidence>
<organism evidence="3 4">
    <name type="scientific">Lentilactobacillus kisonensis DSM 19906 = JCM 15041</name>
    <dbReference type="NCBI Taxonomy" id="1423766"/>
    <lineage>
        <taxon>Bacteria</taxon>
        <taxon>Bacillati</taxon>
        <taxon>Bacillota</taxon>
        <taxon>Bacilli</taxon>
        <taxon>Lactobacillales</taxon>
        <taxon>Lactobacillaceae</taxon>
        <taxon>Lentilactobacillus</taxon>
    </lineage>
</organism>
<keyword evidence="3" id="KW-0808">Transferase</keyword>
<evidence type="ECO:0000259" key="2">
    <source>
        <dbReference type="Pfam" id="PF13439"/>
    </source>
</evidence>
<name>A0A0R1NVY1_9LACO</name>
<dbReference type="InterPro" id="IPR001296">
    <property type="entry name" value="Glyco_trans_1"/>
</dbReference>
<dbReference type="EMBL" id="AZEB01000023">
    <property type="protein sequence ID" value="KRL20568.1"/>
    <property type="molecule type" value="Genomic_DNA"/>
</dbReference>
<dbReference type="FunFam" id="3.40.50.2000:FF:000136">
    <property type="entry name" value="Glycosyl transferase, group 1"/>
    <property type="match status" value="1"/>
</dbReference>
<dbReference type="Pfam" id="PF00534">
    <property type="entry name" value="Glycos_transf_1"/>
    <property type="match status" value="1"/>
</dbReference>
<dbReference type="AlphaFoldDB" id="A0A0R1NVY1"/>
<dbReference type="Gene3D" id="3.40.50.2000">
    <property type="entry name" value="Glycogen Phosphorylase B"/>
    <property type="match status" value="2"/>
</dbReference>
<feature type="domain" description="Glycosyltransferase subfamily 4-like N-terminal" evidence="2">
    <location>
        <begin position="14"/>
        <end position="182"/>
    </location>
</feature>
<proteinExistence type="predicted"/>
<dbReference type="InterPro" id="IPR028098">
    <property type="entry name" value="Glyco_trans_4-like_N"/>
</dbReference>